<dbReference type="Proteomes" id="UP001370490">
    <property type="component" value="Unassembled WGS sequence"/>
</dbReference>
<gene>
    <name evidence="2" type="ORF">RJ641_021461</name>
</gene>
<reference evidence="2 3" key="1">
    <citation type="submission" date="2023-12" db="EMBL/GenBank/DDBJ databases">
        <title>A high-quality genome assembly for Dillenia turbinata (Dilleniales).</title>
        <authorList>
            <person name="Chanderbali A."/>
        </authorList>
    </citation>
    <scope>NUCLEOTIDE SEQUENCE [LARGE SCALE GENOMIC DNA]</scope>
    <source>
        <strain evidence="2">LSX21</strain>
        <tissue evidence="2">Leaf</tissue>
    </source>
</reference>
<keyword evidence="3" id="KW-1185">Reference proteome</keyword>
<sequence>MVLLVGCLAPFGTGVCGLVDVSKLNSPVRRFRVMPCSSFSVLQRCLRVMPCSSFGLKSTGTHNG</sequence>
<feature type="non-terminal residue" evidence="2">
    <location>
        <position position="64"/>
    </location>
</feature>
<evidence type="ECO:0008006" key="4">
    <source>
        <dbReference type="Google" id="ProtNLM"/>
    </source>
</evidence>
<evidence type="ECO:0000313" key="2">
    <source>
        <dbReference type="EMBL" id="KAK6914140.1"/>
    </source>
</evidence>
<proteinExistence type="predicted"/>
<feature type="chain" id="PRO_5042953750" description="Secreted protein" evidence="1">
    <location>
        <begin position="18"/>
        <end position="64"/>
    </location>
</feature>
<keyword evidence="1" id="KW-0732">Signal</keyword>
<accession>A0AAN8UEU7</accession>
<evidence type="ECO:0000256" key="1">
    <source>
        <dbReference type="SAM" id="SignalP"/>
    </source>
</evidence>
<organism evidence="2 3">
    <name type="scientific">Dillenia turbinata</name>
    <dbReference type="NCBI Taxonomy" id="194707"/>
    <lineage>
        <taxon>Eukaryota</taxon>
        <taxon>Viridiplantae</taxon>
        <taxon>Streptophyta</taxon>
        <taxon>Embryophyta</taxon>
        <taxon>Tracheophyta</taxon>
        <taxon>Spermatophyta</taxon>
        <taxon>Magnoliopsida</taxon>
        <taxon>eudicotyledons</taxon>
        <taxon>Gunneridae</taxon>
        <taxon>Pentapetalae</taxon>
        <taxon>Dilleniales</taxon>
        <taxon>Dilleniaceae</taxon>
        <taxon>Dillenia</taxon>
    </lineage>
</organism>
<dbReference type="AlphaFoldDB" id="A0AAN8UEU7"/>
<feature type="signal peptide" evidence="1">
    <location>
        <begin position="1"/>
        <end position="17"/>
    </location>
</feature>
<comment type="caution">
    <text evidence="2">The sequence shown here is derived from an EMBL/GenBank/DDBJ whole genome shotgun (WGS) entry which is preliminary data.</text>
</comment>
<name>A0AAN8UEU7_9MAGN</name>
<protein>
    <recommendedName>
        <fullName evidence="4">Secreted protein</fullName>
    </recommendedName>
</protein>
<dbReference type="EMBL" id="JBAMMX010000026">
    <property type="protein sequence ID" value="KAK6914140.1"/>
    <property type="molecule type" value="Genomic_DNA"/>
</dbReference>
<evidence type="ECO:0000313" key="3">
    <source>
        <dbReference type="Proteomes" id="UP001370490"/>
    </source>
</evidence>